<reference evidence="2" key="1">
    <citation type="journal article" date="2019" name="Int. J. Syst. Evol. Microbiol.">
        <title>The Global Catalogue of Microorganisms (GCM) 10K type strain sequencing project: providing services to taxonomists for standard genome sequencing and annotation.</title>
        <authorList>
            <consortium name="The Broad Institute Genomics Platform"/>
            <consortium name="The Broad Institute Genome Sequencing Center for Infectious Disease"/>
            <person name="Wu L."/>
            <person name="Ma J."/>
        </authorList>
    </citation>
    <scope>NUCLEOTIDE SEQUENCE [LARGE SCALE GENOMIC DNA]</scope>
    <source>
        <strain evidence="2">JCM 6305</strain>
    </source>
</reference>
<protein>
    <submittedName>
        <fullName evidence="1">Uncharacterized protein</fullName>
    </submittedName>
</protein>
<comment type="caution">
    <text evidence="1">The sequence shown here is derived from an EMBL/GenBank/DDBJ whole genome shotgun (WGS) entry which is preliminary data.</text>
</comment>
<gene>
    <name evidence="1" type="ORF">GCM10010405_55360</name>
</gene>
<dbReference type="RefSeq" id="WP_344328385.1">
    <property type="nucleotide sequence ID" value="NZ_BAAASZ010000050.1"/>
</dbReference>
<proteinExistence type="predicted"/>
<accession>A0ABP5XUW3</accession>
<organism evidence="1 2">
    <name type="scientific">Streptomyces macrosporus</name>
    <dbReference type="NCBI Taxonomy" id="44032"/>
    <lineage>
        <taxon>Bacteria</taxon>
        <taxon>Bacillati</taxon>
        <taxon>Actinomycetota</taxon>
        <taxon>Actinomycetes</taxon>
        <taxon>Kitasatosporales</taxon>
        <taxon>Streptomycetaceae</taxon>
        <taxon>Streptomyces</taxon>
    </lineage>
</organism>
<dbReference type="Proteomes" id="UP001501638">
    <property type="component" value="Unassembled WGS sequence"/>
</dbReference>
<name>A0ABP5XUW3_9ACTN</name>
<keyword evidence="2" id="KW-1185">Reference proteome</keyword>
<sequence length="77" mass="8264">MASLEQVTVPAQDRVGAYQRQEVTQPVHGEAVERAGEDSTVGVGERGLGDLALQNERLVPQGADLHVLLAVAHRHET</sequence>
<dbReference type="EMBL" id="BAAASZ010000050">
    <property type="protein sequence ID" value="GAA2463938.1"/>
    <property type="molecule type" value="Genomic_DNA"/>
</dbReference>
<evidence type="ECO:0000313" key="2">
    <source>
        <dbReference type="Proteomes" id="UP001501638"/>
    </source>
</evidence>
<evidence type="ECO:0000313" key="1">
    <source>
        <dbReference type="EMBL" id="GAA2463938.1"/>
    </source>
</evidence>